<keyword evidence="3" id="KW-0815">Transposition</keyword>
<evidence type="ECO:0000256" key="2">
    <source>
        <dbReference type="ARBA" id="ARBA00010961"/>
    </source>
</evidence>
<sequence length="58" mass="6693">MLEAELDESLGYEKNDIKNKKPPNRRNGHSKKQVRRKYGQIDLTVSHGIEGEFEPVIV</sequence>
<organism evidence="7 8">
    <name type="scientific">Desulforamulus hydrothermalis Lam5 = DSM 18033</name>
    <dbReference type="NCBI Taxonomy" id="1121428"/>
    <lineage>
        <taxon>Bacteria</taxon>
        <taxon>Bacillati</taxon>
        <taxon>Bacillota</taxon>
        <taxon>Clostridia</taxon>
        <taxon>Eubacteriales</taxon>
        <taxon>Peptococcaceae</taxon>
        <taxon>Desulforamulus</taxon>
    </lineage>
</organism>
<dbReference type="InterPro" id="IPR001207">
    <property type="entry name" value="Transposase_mutator"/>
</dbReference>
<accession>K8EBT2</accession>
<evidence type="ECO:0000313" key="8">
    <source>
        <dbReference type="Proteomes" id="UP000009315"/>
    </source>
</evidence>
<reference evidence="7 8" key="1">
    <citation type="journal article" date="2013" name="Genome Announc.">
        <title>Genome Sequence of the Sulfate-Reducing Bacterium Desulfotomaculum hydrothermale Lam5(T).</title>
        <authorList>
            <person name="Amin O."/>
            <person name="Fardeau M.L."/>
            <person name="Valette O."/>
            <person name="Hirschler-Rea A."/>
            <person name="Barbe V."/>
            <person name="Medigue C."/>
            <person name="Vacherie B."/>
            <person name="Ollivier B."/>
            <person name="Bertin P.N."/>
            <person name="Dolla A."/>
        </authorList>
    </citation>
    <scope>NUCLEOTIDE SEQUENCE [LARGE SCALE GENOMIC DNA]</scope>
    <source>
        <strain evidence="8">Lam5 / DSM 18033</strain>
    </source>
</reference>
<proteinExistence type="inferred from homology"/>
<feature type="region of interest" description="Disordered" evidence="6">
    <location>
        <begin position="1"/>
        <end position="39"/>
    </location>
</feature>
<evidence type="ECO:0000256" key="5">
    <source>
        <dbReference type="ARBA" id="ARBA00023172"/>
    </source>
</evidence>
<name>K8EBT2_9FIRM</name>
<dbReference type="Proteomes" id="UP000009315">
    <property type="component" value="Unassembled WGS sequence"/>
</dbReference>
<evidence type="ECO:0000256" key="1">
    <source>
        <dbReference type="ARBA" id="ARBA00002190"/>
    </source>
</evidence>
<evidence type="ECO:0000256" key="4">
    <source>
        <dbReference type="ARBA" id="ARBA00023125"/>
    </source>
</evidence>
<keyword evidence="4" id="KW-0238">DNA-binding</keyword>
<protein>
    <submittedName>
        <fullName evidence="7">Hypothetical transposase</fullName>
    </submittedName>
</protein>
<dbReference type="Pfam" id="PF00872">
    <property type="entry name" value="Transposase_mut"/>
    <property type="match status" value="1"/>
</dbReference>
<dbReference type="STRING" id="1121428.DESHY_60320"/>
<evidence type="ECO:0000256" key="6">
    <source>
        <dbReference type="SAM" id="MobiDB-lite"/>
    </source>
</evidence>
<comment type="function">
    <text evidence="1">Required for the transposition of the insertion element.</text>
</comment>
<dbReference type="GO" id="GO:0003677">
    <property type="term" value="F:DNA binding"/>
    <property type="evidence" value="ECO:0007669"/>
    <property type="project" value="UniProtKB-KW"/>
</dbReference>
<dbReference type="GO" id="GO:0006313">
    <property type="term" value="P:DNA transposition"/>
    <property type="evidence" value="ECO:0007669"/>
    <property type="project" value="InterPro"/>
</dbReference>
<evidence type="ECO:0000313" key="7">
    <source>
        <dbReference type="EMBL" id="CCO09148.1"/>
    </source>
</evidence>
<keyword evidence="5" id="KW-0233">DNA recombination</keyword>
<dbReference type="eggNOG" id="COG3328">
    <property type="taxonomic scope" value="Bacteria"/>
</dbReference>
<feature type="compositionally biased region" description="Acidic residues" evidence="6">
    <location>
        <begin position="1"/>
        <end position="10"/>
    </location>
</feature>
<evidence type="ECO:0000256" key="3">
    <source>
        <dbReference type="ARBA" id="ARBA00022578"/>
    </source>
</evidence>
<dbReference type="EMBL" id="CAOS01000013">
    <property type="protein sequence ID" value="CCO09148.1"/>
    <property type="molecule type" value="Genomic_DNA"/>
</dbReference>
<keyword evidence="8" id="KW-1185">Reference proteome</keyword>
<dbReference type="AlphaFoldDB" id="K8EBT2"/>
<gene>
    <name evidence="7" type="ORF">DESHY_60320</name>
</gene>
<dbReference type="GO" id="GO:0004803">
    <property type="term" value="F:transposase activity"/>
    <property type="evidence" value="ECO:0007669"/>
    <property type="project" value="InterPro"/>
</dbReference>
<comment type="similarity">
    <text evidence="2">Belongs to the transposase mutator family.</text>
</comment>
<feature type="compositionally biased region" description="Basic residues" evidence="6">
    <location>
        <begin position="20"/>
        <end position="38"/>
    </location>
</feature>
<comment type="caution">
    <text evidence="7">The sequence shown here is derived from an EMBL/GenBank/DDBJ whole genome shotgun (WGS) entry which is preliminary data.</text>
</comment>